<dbReference type="EC" id="3.4.21.102" evidence="9"/>
<dbReference type="SMART" id="SM00245">
    <property type="entry name" value="TSPc"/>
    <property type="match status" value="1"/>
</dbReference>
<dbReference type="InterPro" id="IPR040573">
    <property type="entry name" value="TSP_N"/>
</dbReference>
<dbReference type="PANTHER" id="PTHR32060:SF22">
    <property type="entry name" value="CARBOXYL-TERMINAL-PROCESSING PEPTIDASE 3, CHLOROPLASTIC"/>
    <property type="match status" value="1"/>
</dbReference>
<dbReference type="InterPro" id="IPR001478">
    <property type="entry name" value="PDZ"/>
</dbReference>
<dbReference type="CDD" id="cd07560">
    <property type="entry name" value="Peptidase_S41_CPP"/>
    <property type="match status" value="1"/>
</dbReference>
<dbReference type="InterPro" id="IPR004447">
    <property type="entry name" value="Peptidase_S41A"/>
</dbReference>
<dbReference type="Gene3D" id="3.30.750.44">
    <property type="match status" value="1"/>
</dbReference>
<comment type="caution">
    <text evidence="9">The sequence shown here is derived from an EMBL/GenBank/DDBJ whole genome shotgun (WGS) entry which is preliminary data.</text>
</comment>
<feature type="domain" description="PDZ" evidence="8">
    <location>
        <begin position="250"/>
        <end position="310"/>
    </location>
</feature>
<evidence type="ECO:0000256" key="6">
    <source>
        <dbReference type="SAM" id="MobiDB-lite"/>
    </source>
</evidence>
<evidence type="ECO:0000313" key="9">
    <source>
        <dbReference type="EMBL" id="HIX57306.1"/>
    </source>
</evidence>
<keyword evidence="4 5" id="KW-0720">Serine protease</keyword>
<dbReference type="NCBIfam" id="TIGR00225">
    <property type="entry name" value="prc"/>
    <property type="match status" value="1"/>
</dbReference>
<dbReference type="InterPro" id="IPR029045">
    <property type="entry name" value="ClpP/crotonase-like_dom_sf"/>
</dbReference>
<evidence type="ECO:0000256" key="3">
    <source>
        <dbReference type="ARBA" id="ARBA00022801"/>
    </source>
</evidence>
<feature type="chain" id="PRO_5038800355" evidence="7">
    <location>
        <begin position="24"/>
        <end position="873"/>
    </location>
</feature>
<protein>
    <submittedName>
        <fullName evidence="9">Carboxy terminal-processing peptidase</fullName>
        <ecNumber evidence="9">3.4.21.102</ecNumber>
    </submittedName>
</protein>
<dbReference type="Pfam" id="PF03572">
    <property type="entry name" value="Peptidase_S41"/>
    <property type="match status" value="1"/>
</dbReference>
<keyword evidence="7" id="KW-0732">Signal</keyword>
<name>A0A9D1WDR9_9GAMM</name>
<dbReference type="InterPro" id="IPR005151">
    <property type="entry name" value="Tail-specific_protease"/>
</dbReference>
<reference evidence="9" key="1">
    <citation type="journal article" date="2021" name="PeerJ">
        <title>Extensive microbial diversity within the chicken gut microbiome revealed by metagenomics and culture.</title>
        <authorList>
            <person name="Gilroy R."/>
            <person name="Ravi A."/>
            <person name="Getino M."/>
            <person name="Pursley I."/>
            <person name="Horton D.L."/>
            <person name="Alikhan N.F."/>
            <person name="Baker D."/>
            <person name="Gharbi K."/>
            <person name="Hall N."/>
            <person name="Watson M."/>
            <person name="Adriaenssens E.M."/>
            <person name="Foster-Nyarko E."/>
            <person name="Jarju S."/>
            <person name="Secka A."/>
            <person name="Antonio M."/>
            <person name="Oren A."/>
            <person name="Chaudhuri R.R."/>
            <person name="La Ragione R."/>
            <person name="Hildebrand F."/>
            <person name="Pallen M.J."/>
        </authorList>
    </citation>
    <scope>NUCLEOTIDE SEQUENCE</scope>
    <source>
        <strain evidence="9">USASDec5-558</strain>
    </source>
</reference>
<dbReference type="PANTHER" id="PTHR32060">
    <property type="entry name" value="TAIL-SPECIFIC PROTEASE"/>
    <property type="match status" value="1"/>
</dbReference>
<sequence length="873" mass="97341">MLKLTKLSLGLVLLACSVMTAEAKLAVPKFEDLPQLQPEGIHQTACTRTANTYIRAHYKAIQVDDAFSDKVIKQYLDMLDYGKSLFTQAEVDEVYANRARIERAILLCDLSYPYELYNTSLRKRFKKYSFFVDTLKAGNLDLTTDDYLRFDRKHSDFLKTEDEIHAEWLNELKNDFILQLLSDKTEEEATKRLERRYKAALSKLAQTSSEDVFSVFENSFALAIDPHTSYLSPEASENFNDNLNLSLEGIGAVLSSEDEYTIINSILPGSPAERTKKLKAKDKIVGVRQADGSYEDIIGWRLNEVVKKIKGPKGTKVTLDIERGEGSQMTSFSVDIIRDKVRLQDSEAKIEIEEHEGKRIAVLKIKSFYTNLHKDIRKEIERVSKDGPIDALIVDLRNNGGGLLPEATASSGLFIKRGPIVLVRDARGNVVPQIDTDPSVAYDGPLVVLINRLSASSSEIMAAALRDYGRALLVGDTSFGKGTVQQSKPLARVYDFNGEELGSIHYTIAKFYRINGGSTQLEGVSPDIYLPTNIDTEEFGERNEDNALPWDKINAVPYDAYLNIDAYVPELQRLSNERSKDNVAFRILKEDSQRYFDLKHRKVISVNLEKRKAQREEDDAYSLKTTNERLALMGEKPIKKLKDLPDDFEFDDAILNETVAIASDFADAQKQKLYSAQSVPVLMRYQYNRDALSEGTGTVSPPGAAAMPARPSVLSAGTVAAQVQGAELLEQEKQKQAKLHGASKDEDQELSSAAKEQQAQLEQKIEEILKTGQSGSLTTPDGRPYKAITATGEVNNMAVDGTLLGPWRTHNEDDTFLRQSDAKFQQLVQESSDKSTAVHLKDSLYPSILPSRSAVAVDTHGRAGLILLNAAPR</sequence>
<keyword evidence="2 5" id="KW-0645">Protease</keyword>
<feature type="region of interest" description="Disordered" evidence="6">
    <location>
        <begin position="733"/>
        <end position="761"/>
    </location>
</feature>
<organism evidence="9 10">
    <name type="scientific">Candidatus Anaerobiospirillum pullistercoris</name>
    <dbReference type="NCBI Taxonomy" id="2838452"/>
    <lineage>
        <taxon>Bacteria</taxon>
        <taxon>Pseudomonadati</taxon>
        <taxon>Pseudomonadota</taxon>
        <taxon>Gammaproteobacteria</taxon>
        <taxon>Aeromonadales</taxon>
        <taxon>Succinivibrionaceae</taxon>
        <taxon>Anaerobiospirillum</taxon>
    </lineage>
</organism>
<feature type="signal peptide" evidence="7">
    <location>
        <begin position="1"/>
        <end position="23"/>
    </location>
</feature>
<dbReference type="CDD" id="cd06782">
    <property type="entry name" value="cpPDZ_CPP-like"/>
    <property type="match status" value="1"/>
</dbReference>
<evidence type="ECO:0000256" key="1">
    <source>
        <dbReference type="ARBA" id="ARBA00009179"/>
    </source>
</evidence>
<dbReference type="GO" id="GO:0030288">
    <property type="term" value="C:outer membrane-bounded periplasmic space"/>
    <property type="evidence" value="ECO:0007669"/>
    <property type="project" value="TreeGrafter"/>
</dbReference>
<accession>A0A9D1WDR9</accession>
<dbReference type="GO" id="GO:0007165">
    <property type="term" value="P:signal transduction"/>
    <property type="evidence" value="ECO:0007669"/>
    <property type="project" value="TreeGrafter"/>
</dbReference>
<dbReference type="AlphaFoldDB" id="A0A9D1WDR9"/>
<dbReference type="InterPro" id="IPR020992">
    <property type="entry name" value="Tail_Prtase_C"/>
</dbReference>
<evidence type="ECO:0000256" key="2">
    <source>
        <dbReference type="ARBA" id="ARBA00022670"/>
    </source>
</evidence>
<feature type="compositionally biased region" description="Low complexity" evidence="6">
    <location>
        <begin position="750"/>
        <end position="761"/>
    </location>
</feature>
<dbReference type="Pfam" id="PF00595">
    <property type="entry name" value="PDZ"/>
    <property type="match status" value="1"/>
</dbReference>
<evidence type="ECO:0000256" key="4">
    <source>
        <dbReference type="ARBA" id="ARBA00022825"/>
    </source>
</evidence>
<dbReference type="GO" id="GO:0004252">
    <property type="term" value="F:serine-type endopeptidase activity"/>
    <property type="evidence" value="ECO:0007669"/>
    <property type="project" value="UniProtKB-EC"/>
</dbReference>
<proteinExistence type="inferred from homology"/>
<dbReference type="SUPFAM" id="SSF52096">
    <property type="entry name" value="ClpP/crotonase"/>
    <property type="match status" value="1"/>
</dbReference>
<dbReference type="GO" id="GO:0006508">
    <property type="term" value="P:proteolysis"/>
    <property type="evidence" value="ECO:0007669"/>
    <property type="project" value="UniProtKB-KW"/>
</dbReference>
<evidence type="ECO:0000256" key="5">
    <source>
        <dbReference type="RuleBase" id="RU004404"/>
    </source>
</evidence>
<evidence type="ECO:0000259" key="8">
    <source>
        <dbReference type="PROSITE" id="PS50106"/>
    </source>
</evidence>
<keyword evidence="3 5" id="KW-0378">Hydrolase</keyword>
<dbReference type="SMART" id="SM00228">
    <property type="entry name" value="PDZ"/>
    <property type="match status" value="1"/>
</dbReference>
<dbReference type="PROSITE" id="PS50106">
    <property type="entry name" value="PDZ"/>
    <property type="match status" value="1"/>
</dbReference>
<dbReference type="Pfam" id="PF11818">
    <property type="entry name" value="DUF3340"/>
    <property type="match status" value="1"/>
</dbReference>
<dbReference type="InterPro" id="IPR036034">
    <property type="entry name" value="PDZ_sf"/>
</dbReference>
<dbReference type="Pfam" id="PF17804">
    <property type="entry name" value="TSP_NTD"/>
    <property type="match status" value="1"/>
</dbReference>
<reference evidence="9" key="2">
    <citation type="submission" date="2021-04" db="EMBL/GenBank/DDBJ databases">
        <authorList>
            <person name="Gilroy R."/>
        </authorList>
    </citation>
    <scope>NUCLEOTIDE SEQUENCE</scope>
    <source>
        <strain evidence="9">USASDec5-558</strain>
    </source>
</reference>
<dbReference type="Gene3D" id="2.30.42.10">
    <property type="match status" value="1"/>
</dbReference>
<comment type="similarity">
    <text evidence="1 5">Belongs to the peptidase S41A family.</text>
</comment>
<gene>
    <name evidence="9" type="ORF">H9850_07530</name>
</gene>
<evidence type="ECO:0000256" key="7">
    <source>
        <dbReference type="SAM" id="SignalP"/>
    </source>
</evidence>
<dbReference type="Gene3D" id="3.90.226.10">
    <property type="entry name" value="2-enoyl-CoA Hydratase, Chain A, domain 1"/>
    <property type="match status" value="1"/>
</dbReference>
<dbReference type="SUPFAM" id="SSF50156">
    <property type="entry name" value="PDZ domain-like"/>
    <property type="match status" value="1"/>
</dbReference>
<dbReference type="Proteomes" id="UP000886829">
    <property type="component" value="Unassembled WGS sequence"/>
</dbReference>
<evidence type="ECO:0000313" key="10">
    <source>
        <dbReference type="Proteomes" id="UP000886829"/>
    </source>
</evidence>
<dbReference type="EMBL" id="DXEV01000152">
    <property type="protein sequence ID" value="HIX57306.1"/>
    <property type="molecule type" value="Genomic_DNA"/>
</dbReference>